<accession>A0ABV2TLZ3</accession>
<sequence length="61" mass="6830">MLIERDMTEFSCPRTGPVLAGPAPMQADRDLISPQAQLQLCQIEREPAAPAHPMMVRNGWR</sequence>
<dbReference type="Proteomes" id="UP001549691">
    <property type="component" value="Unassembled WGS sequence"/>
</dbReference>
<dbReference type="EMBL" id="JBEWZI010000007">
    <property type="protein sequence ID" value="MET7014173.1"/>
    <property type="molecule type" value="Genomic_DNA"/>
</dbReference>
<feature type="region of interest" description="Disordered" evidence="1">
    <location>
        <begin position="1"/>
        <end position="25"/>
    </location>
</feature>
<reference evidence="2 3" key="1">
    <citation type="submission" date="2024-07" db="EMBL/GenBank/DDBJ databases">
        <title>Uliginosibacterium flavum JJ3220;KACC:17644.</title>
        <authorList>
            <person name="Kim M.K."/>
        </authorList>
    </citation>
    <scope>NUCLEOTIDE SEQUENCE [LARGE SCALE GENOMIC DNA]</scope>
    <source>
        <strain evidence="2 3">KACC:17644</strain>
    </source>
</reference>
<evidence type="ECO:0000313" key="2">
    <source>
        <dbReference type="EMBL" id="MET7014173.1"/>
    </source>
</evidence>
<evidence type="ECO:0000256" key="1">
    <source>
        <dbReference type="SAM" id="MobiDB-lite"/>
    </source>
</evidence>
<protein>
    <submittedName>
        <fullName evidence="2">Uncharacterized protein</fullName>
    </submittedName>
</protein>
<gene>
    <name evidence="2" type="ORF">ABXR19_08215</name>
</gene>
<keyword evidence="3" id="KW-1185">Reference proteome</keyword>
<organism evidence="2 3">
    <name type="scientific">Uliginosibacterium flavum</name>
    <dbReference type="NCBI Taxonomy" id="1396831"/>
    <lineage>
        <taxon>Bacteria</taxon>
        <taxon>Pseudomonadati</taxon>
        <taxon>Pseudomonadota</taxon>
        <taxon>Betaproteobacteria</taxon>
        <taxon>Rhodocyclales</taxon>
        <taxon>Zoogloeaceae</taxon>
        <taxon>Uliginosibacterium</taxon>
    </lineage>
</organism>
<comment type="caution">
    <text evidence="2">The sequence shown here is derived from an EMBL/GenBank/DDBJ whole genome shotgun (WGS) entry which is preliminary data.</text>
</comment>
<evidence type="ECO:0000313" key="3">
    <source>
        <dbReference type="Proteomes" id="UP001549691"/>
    </source>
</evidence>
<dbReference type="RefSeq" id="WP_354600635.1">
    <property type="nucleotide sequence ID" value="NZ_JBEWZI010000007.1"/>
</dbReference>
<name>A0ABV2TLZ3_9RHOO</name>
<proteinExistence type="predicted"/>